<reference evidence="10 11" key="1">
    <citation type="submission" date="2023-09" db="EMBL/GenBank/DDBJ databases">
        <authorList>
            <person name="Qi X."/>
        </authorList>
    </citation>
    <scope>NUCLEOTIDE SEQUENCE [LARGE SCALE GENOMIC DNA]</scope>
    <source>
        <strain evidence="10 11">S1-1</strain>
    </source>
</reference>
<dbReference type="PIRSF" id="PIRSF001369">
    <property type="entry name" value="Citrate_synth"/>
    <property type="match status" value="1"/>
</dbReference>
<dbReference type="InterPro" id="IPR019810">
    <property type="entry name" value="Citrate_synthase_AS"/>
</dbReference>
<dbReference type="Proteomes" id="UP001301442">
    <property type="component" value="Chromosome"/>
</dbReference>
<dbReference type="PANTHER" id="PTHR42871:SF1">
    <property type="entry name" value="CITRATE SYNTHASE"/>
    <property type="match status" value="1"/>
</dbReference>
<dbReference type="Gene3D" id="2.20.28.60">
    <property type="match status" value="1"/>
</dbReference>
<sequence>MAENKATLSINGNEITELPILSGTAGNDVIDIRTLGSNGYFTYDPGFLATASCESEITFIDGGKGVLQHRGYAIDDLANNADYLEVCYVLLNGQAPSQEQYDDFVKIITNHTMVHEKLANFFRGFMHDAHPMAMVCGVVGALSSFYHSDLDITDAEQRKRCSHRLVAKMPTIAAMAYKYSIGQPFVYPRNDLSYAENFLHMMFSVPAEEYKVSPTLAKAMDRIFILHADHEQNASTSTVRLAGSSGANPYACIAAGVASLWGPAHGGANEACLTMLEEIGSVDRVDEFVAKAKDKADPFRLMGFGHRVYKNFDPRATVMRETCHQVLTELGVEDPLLDVAMALEKVALEDPYFVEKKLYPNVDFYSGIILKAIGIPTSMFTVIFAMSRTVGWCAHWDEMLTQPGQKIGRPRQNYTGELNKEFTPLSSHK</sequence>
<dbReference type="InterPro" id="IPR010953">
    <property type="entry name" value="Citrate_synthase_typ-I"/>
</dbReference>
<comment type="catalytic activity">
    <reaction evidence="5 8">
        <text>oxaloacetate + acetyl-CoA + H2O = citrate + CoA + H(+)</text>
        <dbReference type="Rhea" id="RHEA:16845"/>
        <dbReference type="ChEBI" id="CHEBI:15377"/>
        <dbReference type="ChEBI" id="CHEBI:15378"/>
        <dbReference type="ChEBI" id="CHEBI:16452"/>
        <dbReference type="ChEBI" id="CHEBI:16947"/>
        <dbReference type="ChEBI" id="CHEBI:57287"/>
        <dbReference type="ChEBI" id="CHEBI:57288"/>
        <dbReference type="EC" id="2.3.3.16"/>
    </reaction>
</comment>
<evidence type="ECO:0000256" key="8">
    <source>
        <dbReference type="RuleBase" id="RU003370"/>
    </source>
</evidence>
<comment type="similarity">
    <text evidence="2 7 9">Belongs to the citrate synthase family.</text>
</comment>
<dbReference type="PROSITE" id="PS00480">
    <property type="entry name" value="CITRATE_SYNTHASE"/>
    <property type="match status" value="1"/>
</dbReference>
<evidence type="ECO:0000256" key="2">
    <source>
        <dbReference type="ARBA" id="ARBA00010566"/>
    </source>
</evidence>
<dbReference type="InterPro" id="IPR016142">
    <property type="entry name" value="Citrate_synth-like_lrg_a-sub"/>
</dbReference>
<dbReference type="InterPro" id="IPR002020">
    <property type="entry name" value="Citrate_synthase"/>
</dbReference>
<keyword evidence="11" id="KW-1185">Reference proteome</keyword>
<dbReference type="SUPFAM" id="SSF48256">
    <property type="entry name" value="Citrate synthase"/>
    <property type="match status" value="1"/>
</dbReference>
<comment type="pathway">
    <text evidence="1 8">Carbohydrate metabolism; tricarboxylic acid cycle; isocitrate from oxaloacetate: step 1/2.</text>
</comment>
<organism evidence="10 11">
    <name type="scientific">Thalassotalea fonticola</name>
    <dbReference type="NCBI Taxonomy" id="3065649"/>
    <lineage>
        <taxon>Bacteria</taxon>
        <taxon>Pseudomonadati</taxon>
        <taxon>Pseudomonadota</taxon>
        <taxon>Gammaproteobacteria</taxon>
        <taxon>Alteromonadales</taxon>
        <taxon>Colwelliaceae</taxon>
        <taxon>Thalassotalea</taxon>
    </lineage>
</organism>
<evidence type="ECO:0000313" key="11">
    <source>
        <dbReference type="Proteomes" id="UP001301442"/>
    </source>
</evidence>
<keyword evidence="3 8" id="KW-0816">Tricarboxylic acid cycle</keyword>
<dbReference type="NCBIfam" id="TIGR01798">
    <property type="entry name" value="cit_synth_I"/>
    <property type="match status" value="1"/>
</dbReference>
<dbReference type="Gene3D" id="1.10.580.10">
    <property type="entry name" value="Citrate Synthase, domain 1"/>
    <property type="match status" value="1"/>
</dbReference>
<evidence type="ECO:0000256" key="9">
    <source>
        <dbReference type="RuleBase" id="RU003406"/>
    </source>
</evidence>
<accession>A0ABZ0GQM9</accession>
<dbReference type="PANTHER" id="PTHR42871">
    <property type="entry name" value="CITRATE SYNTHASE"/>
    <property type="match status" value="1"/>
</dbReference>
<keyword evidence="4 7" id="KW-0808">Transferase</keyword>
<protein>
    <recommendedName>
        <fullName evidence="6 7">Citrate synthase</fullName>
    </recommendedName>
</protein>
<dbReference type="InterPro" id="IPR016143">
    <property type="entry name" value="Citrate_synth-like_sm_a-sub"/>
</dbReference>
<dbReference type="Pfam" id="PF00285">
    <property type="entry name" value="Citrate_synt"/>
    <property type="match status" value="1"/>
</dbReference>
<evidence type="ECO:0000256" key="6">
    <source>
        <dbReference type="NCBIfam" id="TIGR01798"/>
    </source>
</evidence>
<evidence type="ECO:0000256" key="4">
    <source>
        <dbReference type="ARBA" id="ARBA00022679"/>
    </source>
</evidence>
<evidence type="ECO:0000256" key="7">
    <source>
        <dbReference type="PIRNR" id="PIRNR001369"/>
    </source>
</evidence>
<dbReference type="InterPro" id="IPR024176">
    <property type="entry name" value="Citrate_synthase_bac-typ"/>
</dbReference>
<evidence type="ECO:0000256" key="1">
    <source>
        <dbReference type="ARBA" id="ARBA00004751"/>
    </source>
</evidence>
<dbReference type="CDD" id="cd06114">
    <property type="entry name" value="EcCS_like"/>
    <property type="match status" value="1"/>
</dbReference>
<keyword evidence="10" id="KW-0012">Acyltransferase</keyword>
<evidence type="ECO:0000256" key="5">
    <source>
        <dbReference type="ARBA" id="ARBA00049288"/>
    </source>
</evidence>
<dbReference type="GO" id="GO:0036440">
    <property type="term" value="F:citrate synthase activity"/>
    <property type="evidence" value="ECO:0007669"/>
    <property type="project" value="UniProtKB-EC"/>
</dbReference>
<evidence type="ECO:0000256" key="3">
    <source>
        <dbReference type="ARBA" id="ARBA00022532"/>
    </source>
</evidence>
<dbReference type="RefSeq" id="WP_348396873.1">
    <property type="nucleotide sequence ID" value="NZ_CP136600.1"/>
</dbReference>
<name>A0ABZ0GQM9_9GAMM</name>
<dbReference type="Gene3D" id="1.10.230.10">
    <property type="entry name" value="Cytochrome P450-Terp, domain 2"/>
    <property type="match status" value="1"/>
</dbReference>
<proteinExistence type="inferred from homology"/>
<dbReference type="NCBIfam" id="NF004126">
    <property type="entry name" value="PRK05614.1"/>
    <property type="match status" value="1"/>
</dbReference>
<dbReference type="EMBL" id="CP136600">
    <property type="protein sequence ID" value="WOH38100.1"/>
    <property type="molecule type" value="Genomic_DNA"/>
</dbReference>
<dbReference type="PRINTS" id="PR00143">
    <property type="entry name" value="CITRTSNTHASE"/>
</dbReference>
<gene>
    <name evidence="10" type="ORF">RI844_02345</name>
</gene>
<dbReference type="InterPro" id="IPR036969">
    <property type="entry name" value="Citrate_synthase_sf"/>
</dbReference>
<evidence type="ECO:0000313" key="10">
    <source>
        <dbReference type="EMBL" id="WOH38100.1"/>
    </source>
</evidence>